<keyword evidence="2" id="KW-1185">Reference proteome</keyword>
<comment type="caution">
    <text evidence="1">The sequence shown here is derived from an EMBL/GenBank/DDBJ whole genome shotgun (WGS) entry which is preliminary data.</text>
</comment>
<name>A0A2W2H928_9ACTN</name>
<dbReference type="Proteomes" id="UP000248544">
    <property type="component" value="Unassembled WGS sequence"/>
</dbReference>
<sequence length="77" mass="8444">MRIGSAIAHVMAGKMDGAGEALQPVLQLPDELRLATLAARLARELTPLLDDRHPLALRDHVREYCLGSTKMWQIPSG</sequence>
<proteinExistence type="predicted"/>
<reference evidence="1 2" key="1">
    <citation type="submission" date="2018-01" db="EMBL/GenBank/DDBJ databases">
        <title>Draft genome sequence of Sphaerisporangium sp. 7K107.</title>
        <authorList>
            <person name="Sahin N."/>
            <person name="Saygin H."/>
            <person name="Ay H."/>
        </authorList>
    </citation>
    <scope>NUCLEOTIDE SEQUENCE [LARGE SCALE GENOMIC DNA]</scope>
    <source>
        <strain evidence="1 2">7K107</strain>
    </source>
</reference>
<gene>
    <name evidence="1" type="ORF">C1I98_14455</name>
</gene>
<dbReference type="AlphaFoldDB" id="A0A2W2H928"/>
<protein>
    <submittedName>
        <fullName evidence="1">Uncharacterized protein</fullName>
    </submittedName>
</protein>
<evidence type="ECO:0000313" key="2">
    <source>
        <dbReference type="Proteomes" id="UP000248544"/>
    </source>
</evidence>
<dbReference type="EMBL" id="POUA01000095">
    <property type="protein sequence ID" value="PZG46570.1"/>
    <property type="molecule type" value="Genomic_DNA"/>
</dbReference>
<organism evidence="1 2">
    <name type="scientific">Spongiactinospora gelatinilytica</name>
    <dbReference type="NCBI Taxonomy" id="2666298"/>
    <lineage>
        <taxon>Bacteria</taxon>
        <taxon>Bacillati</taxon>
        <taxon>Actinomycetota</taxon>
        <taxon>Actinomycetes</taxon>
        <taxon>Streptosporangiales</taxon>
        <taxon>Streptosporangiaceae</taxon>
        <taxon>Spongiactinospora</taxon>
    </lineage>
</organism>
<evidence type="ECO:0000313" key="1">
    <source>
        <dbReference type="EMBL" id="PZG46570.1"/>
    </source>
</evidence>
<accession>A0A2W2H928</accession>